<accession>A0A0A1GV04</accession>
<sequence>MAKHGFRMDKRKKSTRSKIINILLLLVVLVGIYFVGNHFYQHYKVEQEVQATKTLTTKTVKKMPTEGNISINWKKLHKVNPRIKAWVYVPGTKINYAILQSKDNKFYLHHDEHNKSSISGQIFMDYRNHANFSSKNTFIYGHNMYDKTRFSDLSKYFSSSFLNAHKHVYIYTPTKKFVGTVFAVQSNSGPSKAHTLNFKNNKQFTDYVSYLKSRSSVKTNVKTSSVKKIATLWTCTERSTTGDAGETVSADKARTFVSLSLREVK</sequence>
<dbReference type="NCBIfam" id="TIGR03064">
    <property type="entry name" value="sortase_srtB"/>
    <property type="match status" value="1"/>
</dbReference>
<evidence type="ECO:0000256" key="1">
    <source>
        <dbReference type="ARBA" id="ARBA00022801"/>
    </source>
</evidence>
<dbReference type="HOGENOM" id="CLU_034078_3_1_9"/>
<evidence type="ECO:0000256" key="2">
    <source>
        <dbReference type="PIRSR" id="PIRSR605754-1"/>
    </source>
</evidence>
<feature type="transmembrane region" description="Helical" evidence="3">
    <location>
        <begin position="20"/>
        <end position="40"/>
    </location>
</feature>
<dbReference type="EMBL" id="AP014680">
    <property type="protein sequence ID" value="BAP84638.1"/>
    <property type="molecule type" value="Genomic_DNA"/>
</dbReference>
<protein>
    <submittedName>
        <fullName evidence="4">Sortase</fullName>
    </submittedName>
</protein>
<proteinExistence type="predicted"/>
<name>A0A0A1GV04_9LACO</name>
<feature type="active site" description="Proton donor/acceptor" evidence="2">
    <location>
        <position position="142"/>
    </location>
</feature>
<dbReference type="GO" id="GO:0016787">
    <property type="term" value="F:hydrolase activity"/>
    <property type="evidence" value="ECO:0007669"/>
    <property type="project" value="UniProtKB-KW"/>
</dbReference>
<dbReference type="SUPFAM" id="SSF63817">
    <property type="entry name" value="Sortase"/>
    <property type="match status" value="1"/>
</dbReference>
<reference evidence="4 5" key="1">
    <citation type="submission" date="2014-11" db="EMBL/GenBank/DDBJ databases">
        <title>Complete genome sequence and analysis of Lactobacillus hokkaidonensis LOOC260T.</title>
        <authorList>
            <person name="Tanizawa Y."/>
            <person name="Tohno M."/>
            <person name="Kaminuma E."/>
            <person name="Nakamura Y."/>
            <person name="Arita M."/>
        </authorList>
    </citation>
    <scope>NUCLEOTIDE SEQUENCE [LARGE SCALE GENOMIC DNA]</scope>
    <source>
        <strain evidence="4 5">LOOC260</strain>
    </source>
</reference>
<dbReference type="InterPro" id="IPR023365">
    <property type="entry name" value="Sortase_dom-sf"/>
</dbReference>
<feature type="active site" description="Acyl-thioester intermediate" evidence="2">
    <location>
        <position position="235"/>
    </location>
</feature>
<dbReference type="InterPro" id="IPR005754">
    <property type="entry name" value="Sortase"/>
</dbReference>
<evidence type="ECO:0000256" key="3">
    <source>
        <dbReference type="SAM" id="Phobius"/>
    </source>
</evidence>
<evidence type="ECO:0000313" key="4">
    <source>
        <dbReference type="EMBL" id="BAP84638.1"/>
    </source>
</evidence>
<dbReference type="STRING" id="1291742.LOOC260_100590"/>
<dbReference type="AlphaFoldDB" id="A0A0A1GV04"/>
<organism evidence="4 5">
    <name type="scientific">Paucilactobacillus hokkaidonensis JCM 18461</name>
    <dbReference type="NCBI Taxonomy" id="1291742"/>
    <lineage>
        <taxon>Bacteria</taxon>
        <taxon>Bacillati</taxon>
        <taxon>Bacillota</taxon>
        <taxon>Bacilli</taxon>
        <taxon>Lactobacillales</taxon>
        <taxon>Lactobacillaceae</taxon>
        <taxon>Paucilactobacillus</taxon>
    </lineage>
</organism>
<keyword evidence="3" id="KW-0812">Transmembrane</keyword>
<dbReference type="Gene3D" id="2.40.260.10">
    <property type="entry name" value="Sortase"/>
    <property type="match status" value="1"/>
</dbReference>
<dbReference type="KEGG" id="lho:LOOC260_100590"/>
<dbReference type="Pfam" id="PF04203">
    <property type="entry name" value="Sortase"/>
    <property type="match status" value="1"/>
</dbReference>
<gene>
    <name evidence="4" type="ORF">LOOC260_100590</name>
</gene>
<keyword evidence="1" id="KW-0378">Hydrolase</keyword>
<keyword evidence="3" id="KW-0472">Membrane</keyword>
<keyword evidence="3" id="KW-1133">Transmembrane helix</keyword>
<dbReference type="InterPro" id="IPR009835">
    <property type="entry name" value="SrtB"/>
</dbReference>
<dbReference type="CDD" id="cd05826">
    <property type="entry name" value="Sortase_B"/>
    <property type="match status" value="1"/>
</dbReference>
<dbReference type="Proteomes" id="UP000031620">
    <property type="component" value="Chromosome"/>
</dbReference>
<evidence type="ECO:0000313" key="5">
    <source>
        <dbReference type="Proteomes" id="UP000031620"/>
    </source>
</evidence>